<evidence type="ECO:0000313" key="2">
    <source>
        <dbReference type="Proteomes" id="UP000886998"/>
    </source>
</evidence>
<dbReference type="AlphaFoldDB" id="A0A8X6X509"/>
<sequence>MGNQHVRFDSSPHCITPRNHQQKFPMYIWAGILGDYLLRVGTLDLSRYGFGSIQIRFLPEGYYICTSNRPRIVNAVLLKFGNIRRRVIFPRISL</sequence>
<name>A0A8X6X509_9ARAC</name>
<dbReference type="EMBL" id="BMAV01004913">
    <property type="protein sequence ID" value="GFY45551.1"/>
    <property type="molecule type" value="Genomic_DNA"/>
</dbReference>
<comment type="caution">
    <text evidence="1">The sequence shown here is derived from an EMBL/GenBank/DDBJ whole genome shotgun (WGS) entry which is preliminary data.</text>
</comment>
<keyword evidence="2" id="KW-1185">Reference proteome</keyword>
<proteinExistence type="predicted"/>
<organism evidence="1 2">
    <name type="scientific">Trichonephila inaurata madagascariensis</name>
    <dbReference type="NCBI Taxonomy" id="2747483"/>
    <lineage>
        <taxon>Eukaryota</taxon>
        <taxon>Metazoa</taxon>
        <taxon>Ecdysozoa</taxon>
        <taxon>Arthropoda</taxon>
        <taxon>Chelicerata</taxon>
        <taxon>Arachnida</taxon>
        <taxon>Araneae</taxon>
        <taxon>Araneomorphae</taxon>
        <taxon>Entelegynae</taxon>
        <taxon>Araneoidea</taxon>
        <taxon>Nephilidae</taxon>
        <taxon>Trichonephila</taxon>
        <taxon>Trichonephila inaurata</taxon>
    </lineage>
</organism>
<dbReference type="Proteomes" id="UP000886998">
    <property type="component" value="Unassembled WGS sequence"/>
</dbReference>
<protein>
    <submittedName>
        <fullName evidence="1">Uncharacterized protein</fullName>
    </submittedName>
</protein>
<evidence type="ECO:0000313" key="1">
    <source>
        <dbReference type="EMBL" id="GFY45551.1"/>
    </source>
</evidence>
<accession>A0A8X6X509</accession>
<gene>
    <name evidence="1" type="ORF">TNIN_11551</name>
</gene>
<reference evidence="1" key="1">
    <citation type="submission" date="2020-08" db="EMBL/GenBank/DDBJ databases">
        <title>Multicomponent nature underlies the extraordinary mechanical properties of spider dragline silk.</title>
        <authorList>
            <person name="Kono N."/>
            <person name="Nakamura H."/>
            <person name="Mori M."/>
            <person name="Yoshida Y."/>
            <person name="Ohtoshi R."/>
            <person name="Malay A.D."/>
            <person name="Moran D.A.P."/>
            <person name="Tomita M."/>
            <person name="Numata K."/>
            <person name="Arakawa K."/>
        </authorList>
    </citation>
    <scope>NUCLEOTIDE SEQUENCE</scope>
</reference>